<keyword evidence="1" id="KW-1133">Transmembrane helix</keyword>
<keyword evidence="2" id="KW-0732">Signal</keyword>
<keyword evidence="1" id="KW-0472">Membrane</keyword>
<feature type="transmembrane region" description="Helical" evidence="1">
    <location>
        <begin position="105"/>
        <end position="131"/>
    </location>
</feature>
<evidence type="ECO:0000256" key="2">
    <source>
        <dbReference type="SAM" id="SignalP"/>
    </source>
</evidence>
<name>A0AAV2SJN7_MEGNR</name>
<gene>
    <name evidence="3" type="ORF">MNOR_LOCUS37623</name>
</gene>
<keyword evidence="1" id="KW-0812">Transmembrane</keyword>
<dbReference type="Proteomes" id="UP001497623">
    <property type="component" value="Unassembled WGS sequence"/>
</dbReference>
<dbReference type="EMBL" id="CAXKWB010077567">
    <property type="protein sequence ID" value="CAL4201693.1"/>
    <property type="molecule type" value="Genomic_DNA"/>
</dbReference>
<sequence length="187" mass="21960">MLHIRIIVASYLILCPAHCNGVGRFRTHEDQSVWHFKTFQYDHLNQLFSDVNKISRTSELGMFDIIPSIIYTSRKSRPSTSTLKASSREISNLSFGNMINLVRDFLYITVWVPLNVIFLIGFTPFLILIPLSYEILDVLKYLFCDLRTEECRSIPNNWQYGFDWESIKYIKRNYFNIKKNTGNTSKI</sequence>
<proteinExistence type="predicted"/>
<evidence type="ECO:0000313" key="3">
    <source>
        <dbReference type="EMBL" id="CAL4201693.1"/>
    </source>
</evidence>
<feature type="signal peptide" evidence="2">
    <location>
        <begin position="1"/>
        <end position="19"/>
    </location>
</feature>
<comment type="caution">
    <text evidence="3">The sequence shown here is derived from an EMBL/GenBank/DDBJ whole genome shotgun (WGS) entry which is preliminary data.</text>
</comment>
<organism evidence="3 4">
    <name type="scientific">Meganyctiphanes norvegica</name>
    <name type="common">Northern krill</name>
    <name type="synonym">Thysanopoda norvegica</name>
    <dbReference type="NCBI Taxonomy" id="48144"/>
    <lineage>
        <taxon>Eukaryota</taxon>
        <taxon>Metazoa</taxon>
        <taxon>Ecdysozoa</taxon>
        <taxon>Arthropoda</taxon>
        <taxon>Crustacea</taxon>
        <taxon>Multicrustacea</taxon>
        <taxon>Malacostraca</taxon>
        <taxon>Eumalacostraca</taxon>
        <taxon>Eucarida</taxon>
        <taxon>Euphausiacea</taxon>
        <taxon>Euphausiidae</taxon>
        <taxon>Meganyctiphanes</taxon>
    </lineage>
</organism>
<accession>A0AAV2SJN7</accession>
<evidence type="ECO:0000256" key="1">
    <source>
        <dbReference type="SAM" id="Phobius"/>
    </source>
</evidence>
<evidence type="ECO:0000313" key="4">
    <source>
        <dbReference type="Proteomes" id="UP001497623"/>
    </source>
</evidence>
<protein>
    <submittedName>
        <fullName evidence="3">Uncharacterized protein</fullName>
    </submittedName>
</protein>
<dbReference type="AlphaFoldDB" id="A0AAV2SJN7"/>
<feature type="chain" id="PRO_5043416220" evidence="2">
    <location>
        <begin position="20"/>
        <end position="187"/>
    </location>
</feature>
<keyword evidence="4" id="KW-1185">Reference proteome</keyword>
<reference evidence="3 4" key="1">
    <citation type="submission" date="2024-05" db="EMBL/GenBank/DDBJ databases">
        <authorList>
            <person name="Wallberg A."/>
        </authorList>
    </citation>
    <scope>NUCLEOTIDE SEQUENCE [LARGE SCALE GENOMIC DNA]</scope>
</reference>